<organism evidence="2 3">
    <name type="scientific">Capsulimonas corticalis</name>
    <dbReference type="NCBI Taxonomy" id="2219043"/>
    <lineage>
        <taxon>Bacteria</taxon>
        <taxon>Bacillati</taxon>
        <taxon>Armatimonadota</taxon>
        <taxon>Armatimonadia</taxon>
        <taxon>Capsulimonadales</taxon>
        <taxon>Capsulimonadaceae</taxon>
        <taxon>Capsulimonas</taxon>
    </lineage>
</organism>
<sequence length="102" mass="10321">MMKDCVCGTPHRLPDVPSLIPSSYGCAFCGAQYANGEFVKSSAPAATVEIDPNSPLTGGAPLSTPVQINSTAVPTNNSAQSTSPNLSTSPDQSAKPAAGKEN</sequence>
<dbReference type="AlphaFoldDB" id="A0A402D5S7"/>
<protein>
    <submittedName>
        <fullName evidence="2">Uncharacterized protein</fullName>
    </submittedName>
</protein>
<feature type="region of interest" description="Disordered" evidence="1">
    <location>
        <begin position="50"/>
        <end position="102"/>
    </location>
</feature>
<evidence type="ECO:0000313" key="3">
    <source>
        <dbReference type="Proteomes" id="UP000287394"/>
    </source>
</evidence>
<evidence type="ECO:0000313" key="2">
    <source>
        <dbReference type="EMBL" id="BDI33408.1"/>
    </source>
</evidence>
<dbReference type="RefSeq" id="WP_119324843.1">
    <property type="nucleotide sequence ID" value="NZ_AP025739.1"/>
</dbReference>
<proteinExistence type="predicted"/>
<evidence type="ECO:0000256" key="1">
    <source>
        <dbReference type="SAM" id="MobiDB-lite"/>
    </source>
</evidence>
<keyword evidence="3" id="KW-1185">Reference proteome</keyword>
<dbReference type="PROSITE" id="PS51257">
    <property type="entry name" value="PROKAR_LIPOPROTEIN"/>
    <property type="match status" value="1"/>
</dbReference>
<dbReference type="Proteomes" id="UP000287394">
    <property type="component" value="Chromosome"/>
</dbReference>
<reference evidence="2 3" key="1">
    <citation type="journal article" date="2019" name="Int. J. Syst. Evol. Microbiol.">
        <title>Capsulimonas corticalis gen. nov., sp. nov., an aerobic capsulated bacterium, of a novel bacterial order, Capsulimonadales ord. nov., of the class Armatimonadia of the phylum Armatimonadetes.</title>
        <authorList>
            <person name="Li J."/>
            <person name="Kudo C."/>
            <person name="Tonouchi A."/>
        </authorList>
    </citation>
    <scope>NUCLEOTIDE SEQUENCE [LARGE SCALE GENOMIC DNA]</scope>
    <source>
        <strain evidence="2 3">AX-7</strain>
    </source>
</reference>
<dbReference type="EMBL" id="AP025739">
    <property type="protein sequence ID" value="BDI33408.1"/>
    <property type="molecule type" value="Genomic_DNA"/>
</dbReference>
<dbReference type="KEGG" id="ccot:CCAX7_54590"/>
<name>A0A402D5S7_9BACT</name>
<accession>A0A402D5S7</accession>
<feature type="compositionally biased region" description="Polar residues" evidence="1">
    <location>
        <begin position="64"/>
        <end position="92"/>
    </location>
</feature>
<gene>
    <name evidence="2" type="ORF">CCAX7_54590</name>
</gene>